<organism evidence="1 2">
    <name type="scientific">Thioflavicoccus mobilis 8321</name>
    <dbReference type="NCBI Taxonomy" id="765912"/>
    <lineage>
        <taxon>Bacteria</taxon>
        <taxon>Pseudomonadati</taxon>
        <taxon>Pseudomonadota</taxon>
        <taxon>Gammaproteobacteria</taxon>
        <taxon>Chromatiales</taxon>
        <taxon>Chromatiaceae</taxon>
        <taxon>Thioflavicoccus</taxon>
    </lineage>
</organism>
<accession>L0H2U2</accession>
<keyword evidence="2" id="KW-1185">Reference proteome</keyword>
<dbReference type="SUPFAM" id="SSF52540">
    <property type="entry name" value="P-loop containing nucleoside triphosphate hydrolases"/>
    <property type="match status" value="1"/>
</dbReference>
<evidence type="ECO:0008006" key="3">
    <source>
        <dbReference type="Google" id="ProtNLM"/>
    </source>
</evidence>
<dbReference type="KEGG" id="tmb:Thimo_3735"/>
<gene>
    <name evidence="1" type="ORF">Thimo_3735</name>
</gene>
<dbReference type="Proteomes" id="UP000010816">
    <property type="component" value="Plasmid pTHIMO01"/>
</dbReference>
<geneLocation type="plasmid" evidence="1 2">
    <name>pTHIMO01</name>
</geneLocation>
<reference evidence="1 2" key="1">
    <citation type="submission" date="2011-09" db="EMBL/GenBank/DDBJ databases">
        <title>Complete sequence of plasmid of Thioflavicoccus mobilis 8321.</title>
        <authorList>
            <consortium name="US DOE Joint Genome Institute"/>
            <person name="Lucas S."/>
            <person name="Han J."/>
            <person name="Lapidus A."/>
            <person name="Cheng J.-F."/>
            <person name="Goodwin L."/>
            <person name="Pitluck S."/>
            <person name="Peters L."/>
            <person name="Ovchinnikova G."/>
            <person name="Lu M."/>
            <person name="Detter J.C."/>
            <person name="Han C."/>
            <person name="Tapia R."/>
            <person name="Land M."/>
            <person name="Hauser L."/>
            <person name="Kyrpides N."/>
            <person name="Ivanova N."/>
            <person name="Pagani I."/>
            <person name="Vogl K."/>
            <person name="Liu Z."/>
            <person name="Imhoff J."/>
            <person name="Thiel V."/>
            <person name="Frigaard N.-U."/>
            <person name="Bryant D."/>
            <person name="Woyke T."/>
        </authorList>
    </citation>
    <scope>NUCLEOTIDE SEQUENCE [LARGE SCALE GENOMIC DNA]</scope>
    <source>
        <strain evidence="1 2">8321</strain>
        <plasmid evidence="2">Plasmid pTHIMO01</plasmid>
    </source>
</reference>
<dbReference type="AlphaFoldDB" id="L0H2U2"/>
<dbReference type="HOGENOM" id="CLU_524718_0_0_6"/>
<protein>
    <recommendedName>
        <fullName evidence="3">Rad50/SbcC-type AAA domain-containing protein</fullName>
    </recommendedName>
</protein>
<dbReference type="InterPro" id="IPR027417">
    <property type="entry name" value="P-loop_NTPase"/>
</dbReference>
<evidence type="ECO:0000313" key="1">
    <source>
        <dbReference type="EMBL" id="AGA92387.1"/>
    </source>
</evidence>
<keyword evidence="1" id="KW-0614">Plasmid</keyword>
<dbReference type="Gene3D" id="3.40.50.300">
    <property type="entry name" value="P-loop containing nucleotide triphosphate hydrolases"/>
    <property type="match status" value="1"/>
</dbReference>
<dbReference type="EMBL" id="CP003052">
    <property type="protein sequence ID" value="AGA92387.1"/>
    <property type="molecule type" value="Genomic_DNA"/>
</dbReference>
<proteinExistence type="predicted"/>
<evidence type="ECO:0000313" key="2">
    <source>
        <dbReference type="Proteomes" id="UP000010816"/>
    </source>
</evidence>
<name>L0H2U2_9GAMM</name>
<sequence length="519" mass="59180">MPLRLPPKESLLTGFTATSQIWPRSIQVRSDHLNRPFVASGRPAGISSCTPGVSTTPRALITRVGRVRNARSCASPRQECIDFEPGVNLLVGPPNSGKTKWFETIDYLLGYKQKPGDLFGGAMVADYDSCFLHLLIGDRCYLVSRYISESFSHRRIYLSPVDLSEPATEFALDDWVERIPKLLGLPELVAPSGNPVARPWKRLGFRSLLRHIYRRQRSWGGLVDKQPESEQRLCILYFVGIARRIYTHDAKELAALERERELYGRSPWEKVIRDLWTHLDTEETFDVALDSIKATGEKRRQIQEQFQQLRTNNPSDLDAAFELGRSLGRVEEKENLLNLLCESEQARSLRAIQREIDARKTIRQELPGTAQINEALDVIAIGINEYLSQITDEKSSAWRHGDVSVRVSTSAVHFYVANRPWETVLGGSDSLIFLVAYQYALLRLGQYDHLHYPGFQLIDLPPDFLGEDIRDKENYIVRPFLELLRTGCRKDWQLIISGASFDGLECPRHVLNTRFTITE</sequence>